<dbReference type="PROSITE" id="PS00892">
    <property type="entry name" value="HIT_1"/>
    <property type="match status" value="1"/>
</dbReference>
<evidence type="ECO:0000256" key="1">
    <source>
        <dbReference type="PIRSR" id="PIRSR601310-1"/>
    </source>
</evidence>
<keyword evidence="6" id="KW-1185">Reference proteome</keyword>
<feature type="short sequence motif" description="Histidine triad motif" evidence="2 3">
    <location>
        <begin position="138"/>
        <end position="142"/>
    </location>
</feature>
<feature type="domain" description="HIT" evidence="4">
    <location>
        <begin position="48"/>
        <end position="153"/>
    </location>
</feature>
<dbReference type="SUPFAM" id="SSF54197">
    <property type="entry name" value="HIT-like"/>
    <property type="match status" value="1"/>
</dbReference>
<dbReference type="InterPro" id="IPR019808">
    <property type="entry name" value="Histidine_triad_CS"/>
</dbReference>
<dbReference type="PANTHER" id="PTHR46648">
    <property type="entry name" value="HIT FAMILY PROTEIN 1"/>
    <property type="match status" value="1"/>
</dbReference>
<dbReference type="GO" id="GO:0009117">
    <property type="term" value="P:nucleotide metabolic process"/>
    <property type="evidence" value="ECO:0007669"/>
    <property type="project" value="TreeGrafter"/>
</dbReference>
<dbReference type="Pfam" id="PF01230">
    <property type="entry name" value="HIT"/>
    <property type="match status" value="1"/>
</dbReference>
<evidence type="ECO:0000313" key="6">
    <source>
        <dbReference type="Proteomes" id="UP000032025"/>
    </source>
</evidence>
<dbReference type="InterPro" id="IPR001310">
    <property type="entry name" value="Histidine_triad_HIT"/>
</dbReference>
<gene>
    <name evidence="5" type="ORF">SP6_04_00930</name>
</gene>
<evidence type="ECO:0000256" key="3">
    <source>
        <dbReference type="PROSITE-ProRule" id="PRU00464"/>
    </source>
</evidence>
<comment type="caution">
    <text evidence="5">The sequence shown here is derived from an EMBL/GenBank/DDBJ whole genome shotgun (WGS) entry which is preliminary data.</text>
</comment>
<dbReference type="AlphaFoldDB" id="A0A0C9MXX2"/>
<dbReference type="InterPro" id="IPR011146">
    <property type="entry name" value="HIT-like"/>
</dbReference>
<evidence type="ECO:0000313" key="5">
    <source>
        <dbReference type="EMBL" id="GAN12169.1"/>
    </source>
</evidence>
<dbReference type="EMBL" id="BBJS01000004">
    <property type="protein sequence ID" value="GAN12169.1"/>
    <property type="molecule type" value="Genomic_DNA"/>
</dbReference>
<name>A0A0C9MXX2_SPHPI</name>
<dbReference type="InterPro" id="IPR036265">
    <property type="entry name" value="HIT-like_sf"/>
</dbReference>
<proteinExistence type="predicted"/>
<accession>A0A0C9MXX2</accession>
<evidence type="ECO:0000259" key="4">
    <source>
        <dbReference type="PROSITE" id="PS51084"/>
    </source>
</evidence>
<dbReference type="Gene3D" id="3.30.428.10">
    <property type="entry name" value="HIT-like"/>
    <property type="match status" value="1"/>
</dbReference>
<protein>
    <submittedName>
        <fullName evidence="5">DNA, contig: SP604</fullName>
    </submittedName>
</protein>
<sequence>MRLSSIGHLPTLIVALVASHFCGSARIAYAQGPTLPCPLTAPYRTDNAFARIIRGERPASVIAQDKRVMAIIPLDWEHPGHALVIPKSPARNLDDLSDRDGLAVLHMVKRVAAAQQRALGSTGYSLQQNNASRQDVCHFHVHVIPNTPAVPRRRLTRTEMDAMAERLRAALPTR</sequence>
<dbReference type="PANTHER" id="PTHR46648:SF1">
    <property type="entry name" value="ADENOSINE 5'-MONOPHOSPHORAMIDASE HNT1"/>
    <property type="match status" value="1"/>
</dbReference>
<feature type="active site" description="Tele-AMP-histidine intermediate" evidence="1">
    <location>
        <position position="140"/>
    </location>
</feature>
<dbReference type="PROSITE" id="PS51084">
    <property type="entry name" value="HIT_2"/>
    <property type="match status" value="1"/>
</dbReference>
<organism evidence="5 6">
    <name type="scientific">Sphingomonas paucimobilis NBRC 13935</name>
    <dbReference type="NCBI Taxonomy" id="1219050"/>
    <lineage>
        <taxon>Bacteria</taxon>
        <taxon>Pseudomonadati</taxon>
        <taxon>Pseudomonadota</taxon>
        <taxon>Alphaproteobacteria</taxon>
        <taxon>Sphingomonadales</taxon>
        <taxon>Sphingomonadaceae</taxon>
        <taxon>Sphingomonas</taxon>
    </lineage>
</organism>
<reference evidence="5 6" key="1">
    <citation type="submission" date="2014-08" db="EMBL/GenBank/DDBJ databases">
        <title>Whole genome shotgun sequence of Sphingomonas paucimobilis NBRC 13935.</title>
        <authorList>
            <person name="Hosoyama A."/>
            <person name="Hashimoto M."/>
            <person name="Hosoyama Y."/>
            <person name="Noguchi M."/>
            <person name="Uohara A."/>
            <person name="Ohji S."/>
            <person name="Katano-Makiyama Y."/>
            <person name="Ichikawa N."/>
            <person name="Kimura A."/>
            <person name="Yamazoe A."/>
            <person name="Fujita N."/>
        </authorList>
    </citation>
    <scope>NUCLEOTIDE SEQUENCE [LARGE SCALE GENOMIC DNA]</scope>
    <source>
        <strain evidence="5 6">NBRC 13935</strain>
    </source>
</reference>
<dbReference type="Proteomes" id="UP000032025">
    <property type="component" value="Unassembled WGS sequence"/>
</dbReference>
<evidence type="ECO:0000256" key="2">
    <source>
        <dbReference type="PIRSR" id="PIRSR601310-3"/>
    </source>
</evidence>
<dbReference type="GO" id="GO:0003824">
    <property type="term" value="F:catalytic activity"/>
    <property type="evidence" value="ECO:0007669"/>
    <property type="project" value="InterPro"/>
</dbReference>
<dbReference type="PRINTS" id="PR00332">
    <property type="entry name" value="HISTRIAD"/>
</dbReference>